<keyword evidence="3" id="KW-1185">Reference proteome</keyword>
<feature type="compositionally biased region" description="Basic residues" evidence="1">
    <location>
        <begin position="1"/>
        <end position="10"/>
    </location>
</feature>
<organism evidence="2 3">
    <name type="scientific">Monilinia laxa</name>
    <name type="common">Brown rot fungus</name>
    <name type="synonym">Sclerotinia laxa</name>
    <dbReference type="NCBI Taxonomy" id="61186"/>
    <lineage>
        <taxon>Eukaryota</taxon>
        <taxon>Fungi</taxon>
        <taxon>Dikarya</taxon>
        <taxon>Ascomycota</taxon>
        <taxon>Pezizomycotina</taxon>
        <taxon>Leotiomycetes</taxon>
        <taxon>Helotiales</taxon>
        <taxon>Sclerotiniaceae</taxon>
        <taxon>Monilinia</taxon>
    </lineage>
</organism>
<dbReference type="OrthoDB" id="3543271at2759"/>
<evidence type="ECO:0000313" key="2">
    <source>
        <dbReference type="EMBL" id="KAB8303735.1"/>
    </source>
</evidence>
<dbReference type="AlphaFoldDB" id="A0A5N6KJ72"/>
<dbReference type="Proteomes" id="UP000326757">
    <property type="component" value="Unassembled WGS sequence"/>
</dbReference>
<proteinExistence type="predicted"/>
<evidence type="ECO:0000256" key="1">
    <source>
        <dbReference type="SAM" id="MobiDB-lite"/>
    </source>
</evidence>
<evidence type="ECO:0000313" key="3">
    <source>
        <dbReference type="Proteomes" id="UP000326757"/>
    </source>
</evidence>
<name>A0A5N6KJ72_MONLA</name>
<gene>
    <name evidence="2" type="ORF">EYC80_005118</name>
</gene>
<accession>A0A5N6KJ72</accession>
<sequence>MPAKALKHPPRTVIPHGKNPNHLLGPQNLSYSSKSRDNLTAKELRWEEALDELDKQLDYEDIHGPGTSQYEGAWWRFNPGNSPKLDSILQSKGVRDSLEDRDSLLDDRKKQVMEEVQRDLDFTARSLKFADLASESSESEEEAPTYFSPLVDIRHKGSAKESEKKLGESREIKDDRKRLGFVASTASQLKKDARREAKAKERREGKDKLIQEVIDEWSRRMDILDGVKEALGNFFNSESE</sequence>
<feature type="region of interest" description="Disordered" evidence="1">
    <location>
        <begin position="1"/>
        <end position="36"/>
    </location>
</feature>
<dbReference type="EMBL" id="VIGI01000002">
    <property type="protein sequence ID" value="KAB8303735.1"/>
    <property type="molecule type" value="Genomic_DNA"/>
</dbReference>
<protein>
    <submittedName>
        <fullName evidence="2">Uncharacterized protein</fullName>
    </submittedName>
</protein>
<reference evidence="2 3" key="1">
    <citation type="submission" date="2019-06" db="EMBL/GenBank/DDBJ databases">
        <title>Genome Sequence of the Brown Rot Fungal Pathogen Monilinia laxa.</title>
        <authorList>
            <person name="De Miccolis Angelini R.M."/>
            <person name="Landi L."/>
            <person name="Abate D."/>
            <person name="Pollastro S."/>
            <person name="Romanazzi G."/>
            <person name="Faretra F."/>
        </authorList>
    </citation>
    <scope>NUCLEOTIDE SEQUENCE [LARGE SCALE GENOMIC DNA]</scope>
    <source>
        <strain evidence="2 3">Mlax316</strain>
    </source>
</reference>
<comment type="caution">
    <text evidence="2">The sequence shown here is derived from an EMBL/GenBank/DDBJ whole genome shotgun (WGS) entry which is preliminary data.</text>
</comment>